<keyword evidence="4" id="KW-0472">Membrane</keyword>
<dbReference type="RefSeq" id="WP_138366318.1">
    <property type="nucleotide sequence ID" value="NZ_VCEJ01000004.1"/>
</dbReference>
<protein>
    <submittedName>
        <fullName evidence="9">RagB/SusD family nutrient uptake outer membrane protein</fullName>
    </submittedName>
</protein>
<evidence type="ECO:0000259" key="7">
    <source>
        <dbReference type="Pfam" id="PF07980"/>
    </source>
</evidence>
<evidence type="ECO:0000313" key="9">
    <source>
        <dbReference type="EMBL" id="TLV00946.1"/>
    </source>
</evidence>
<dbReference type="EMBL" id="VCEJ01000004">
    <property type="protein sequence ID" value="TLV00946.1"/>
    <property type="molecule type" value="Genomic_DNA"/>
</dbReference>
<reference evidence="9 10" key="1">
    <citation type="submission" date="2019-05" db="EMBL/GenBank/DDBJ databases">
        <authorList>
            <person name="Qu J.-H."/>
        </authorList>
    </citation>
    <scope>NUCLEOTIDE SEQUENCE [LARGE SCALE GENOMIC DNA]</scope>
    <source>
        <strain evidence="9 10">T17</strain>
    </source>
</reference>
<dbReference type="InterPro" id="IPR012944">
    <property type="entry name" value="SusD_RagB_dom"/>
</dbReference>
<dbReference type="Proteomes" id="UP000306402">
    <property type="component" value="Unassembled WGS sequence"/>
</dbReference>
<keyword evidence="10" id="KW-1185">Reference proteome</keyword>
<keyword evidence="5" id="KW-0998">Cell outer membrane</keyword>
<dbReference type="GO" id="GO:0009279">
    <property type="term" value="C:cell outer membrane"/>
    <property type="evidence" value="ECO:0007669"/>
    <property type="project" value="UniProtKB-SubCell"/>
</dbReference>
<evidence type="ECO:0000256" key="1">
    <source>
        <dbReference type="ARBA" id="ARBA00004442"/>
    </source>
</evidence>
<comment type="similarity">
    <text evidence="2">Belongs to the SusD family.</text>
</comment>
<keyword evidence="3 6" id="KW-0732">Signal</keyword>
<name>A0A5R9KXD3_9BACT</name>
<dbReference type="Pfam" id="PF14322">
    <property type="entry name" value="SusD-like_3"/>
    <property type="match status" value="1"/>
</dbReference>
<dbReference type="CDD" id="cd08977">
    <property type="entry name" value="SusD"/>
    <property type="match status" value="1"/>
</dbReference>
<feature type="domain" description="RagB/SusD" evidence="7">
    <location>
        <begin position="348"/>
        <end position="423"/>
    </location>
</feature>
<evidence type="ECO:0000256" key="6">
    <source>
        <dbReference type="SAM" id="SignalP"/>
    </source>
</evidence>
<feature type="signal peptide" evidence="6">
    <location>
        <begin position="1"/>
        <end position="25"/>
    </location>
</feature>
<feature type="domain" description="SusD-like N-terminal" evidence="8">
    <location>
        <begin position="44"/>
        <end position="231"/>
    </location>
</feature>
<dbReference type="InterPro" id="IPR011990">
    <property type="entry name" value="TPR-like_helical_dom_sf"/>
</dbReference>
<dbReference type="Gene3D" id="1.25.40.390">
    <property type="match status" value="1"/>
</dbReference>
<comment type="subcellular location">
    <subcellularLocation>
        <location evidence="1">Cell outer membrane</location>
    </subcellularLocation>
</comment>
<accession>A0A5R9KXD3</accession>
<organism evidence="9 10">
    <name type="scientific">Dyadobacter luticola</name>
    <dbReference type="NCBI Taxonomy" id="1979387"/>
    <lineage>
        <taxon>Bacteria</taxon>
        <taxon>Pseudomonadati</taxon>
        <taxon>Bacteroidota</taxon>
        <taxon>Cytophagia</taxon>
        <taxon>Cytophagales</taxon>
        <taxon>Spirosomataceae</taxon>
        <taxon>Dyadobacter</taxon>
    </lineage>
</organism>
<dbReference type="InterPro" id="IPR033985">
    <property type="entry name" value="SusD-like_N"/>
</dbReference>
<dbReference type="SUPFAM" id="SSF48452">
    <property type="entry name" value="TPR-like"/>
    <property type="match status" value="1"/>
</dbReference>
<evidence type="ECO:0000256" key="4">
    <source>
        <dbReference type="ARBA" id="ARBA00023136"/>
    </source>
</evidence>
<proteinExistence type="inferred from homology"/>
<evidence type="ECO:0000256" key="2">
    <source>
        <dbReference type="ARBA" id="ARBA00006275"/>
    </source>
</evidence>
<evidence type="ECO:0000259" key="8">
    <source>
        <dbReference type="Pfam" id="PF14322"/>
    </source>
</evidence>
<dbReference type="PROSITE" id="PS51257">
    <property type="entry name" value="PROKAR_LIPOPROTEIN"/>
    <property type="match status" value="1"/>
</dbReference>
<sequence>MKKNLSIYALALAAGLFLMSGCDSKLDVAPTQSIDENAALSTSRDVEVTLIGCYDGLQDADVYGGGFQYTSELLGNSDELGFGGTFQNLLEMYNKQMTTANVGAANSWAGAYVAINRCNNVLSALDIVDEDKKERIEGEARFIRGSLYFDLVRLYARTWGDGDNAANPGVPIVLKPTRSVTDEDDVPRNSVAEVYAQAIEDLTAAKTLLPEENSIYATKYAAMAQLSRVYLMQSNFAAARDEANSVIQSGAFSLNPTFESLFFTFLDNAGANPEEYIFSMIVTQQDGVNDMNTYFGTTISSIVGTAGRGDIRVLPKHRALYEAGDARGAFFVTPTNNTFTQKYLDQFSNVLQFRLAEMYLTRAETNFRLGTNVGATPLADINAIRTRAKLKAATSVTLASILKERHLELAFEGHMLHDLRRNKMNIGALPYNSPRLILPIPQRETDVNKALVQNEGYN</sequence>
<dbReference type="Pfam" id="PF07980">
    <property type="entry name" value="SusD_RagB"/>
    <property type="match status" value="1"/>
</dbReference>
<evidence type="ECO:0000313" key="10">
    <source>
        <dbReference type="Proteomes" id="UP000306402"/>
    </source>
</evidence>
<gene>
    <name evidence="9" type="ORF">FEN17_15885</name>
</gene>
<feature type="chain" id="PRO_5024416842" evidence="6">
    <location>
        <begin position="26"/>
        <end position="458"/>
    </location>
</feature>
<evidence type="ECO:0000256" key="3">
    <source>
        <dbReference type="ARBA" id="ARBA00022729"/>
    </source>
</evidence>
<dbReference type="OrthoDB" id="630434at2"/>
<comment type="caution">
    <text evidence="9">The sequence shown here is derived from an EMBL/GenBank/DDBJ whole genome shotgun (WGS) entry which is preliminary data.</text>
</comment>
<dbReference type="AlphaFoldDB" id="A0A5R9KXD3"/>
<evidence type="ECO:0000256" key="5">
    <source>
        <dbReference type="ARBA" id="ARBA00023237"/>
    </source>
</evidence>